<dbReference type="PANTHER" id="PTHR37299">
    <property type="entry name" value="TRANSCRIPTIONAL REGULATOR-RELATED"/>
    <property type="match status" value="1"/>
</dbReference>
<evidence type="ECO:0000256" key="2">
    <source>
        <dbReference type="ARBA" id="ARBA00024867"/>
    </source>
</evidence>
<dbReference type="InterPro" id="IPR007492">
    <property type="entry name" value="LytTR_DNA-bd_dom"/>
</dbReference>
<comment type="function">
    <text evidence="2">May play the central regulatory role in sporulation. It may be an element of the effector pathway responsible for the activation of sporulation genes in response to nutritional stress. Spo0A may act in concert with spo0H (a sigma factor) to control the expression of some genes that are critical to the sporulation process.</text>
</comment>
<organism evidence="6 7">
    <name type="scientific">Sporofaciens musculi</name>
    <dbReference type="NCBI Taxonomy" id="2681861"/>
    <lineage>
        <taxon>Bacteria</taxon>
        <taxon>Bacillati</taxon>
        <taxon>Bacillota</taxon>
        <taxon>Clostridia</taxon>
        <taxon>Lachnospirales</taxon>
        <taxon>Lachnospiraceae</taxon>
        <taxon>Sporofaciens</taxon>
    </lineage>
</organism>
<keyword evidence="3" id="KW-0597">Phosphoprotein</keyword>
<dbReference type="Pfam" id="PF00072">
    <property type="entry name" value="Response_reg"/>
    <property type="match status" value="1"/>
</dbReference>
<dbReference type="Pfam" id="PF04397">
    <property type="entry name" value="LytTR"/>
    <property type="match status" value="1"/>
</dbReference>
<dbReference type="Proteomes" id="UP000460412">
    <property type="component" value="Unassembled WGS sequence"/>
</dbReference>
<evidence type="ECO:0000259" key="4">
    <source>
        <dbReference type="PROSITE" id="PS50110"/>
    </source>
</evidence>
<evidence type="ECO:0000313" key="6">
    <source>
        <dbReference type="EMBL" id="MXP78640.1"/>
    </source>
</evidence>
<dbReference type="RefSeq" id="WP_159755510.1">
    <property type="nucleotide sequence ID" value="NZ_WUQX01000001.1"/>
</dbReference>
<dbReference type="SMART" id="SM00448">
    <property type="entry name" value="REC"/>
    <property type="match status" value="1"/>
</dbReference>
<reference evidence="6 7" key="1">
    <citation type="submission" date="2019-12" db="EMBL/GenBank/DDBJ databases">
        <title>Sporaefaciens musculi gen. nov., sp. nov., a novel bacterium isolated from the caecum of an obese mouse.</title>
        <authorList>
            <person name="Rasmussen T.S."/>
            <person name="Streidl T."/>
            <person name="Hitch T.C.A."/>
            <person name="Wortmann E."/>
            <person name="Deptula P."/>
            <person name="Hansen M."/>
            <person name="Nielsen D.S."/>
            <person name="Clavel T."/>
            <person name="Vogensen F.K."/>
        </authorList>
    </citation>
    <scope>NUCLEOTIDE SEQUENCE [LARGE SCALE GENOMIC DNA]</scope>
    <source>
        <strain evidence="6 7">WCA-9-b2</strain>
    </source>
</reference>
<dbReference type="SUPFAM" id="SSF52172">
    <property type="entry name" value="CheY-like"/>
    <property type="match status" value="1"/>
</dbReference>
<evidence type="ECO:0000313" key="7">
    <source>
        <dbReference type="Proteomes" id="UP000460412"/>
    </source>
</evidence>
<dbReference type="Gene3D" id="2.40.50.1020">
    <property type="entry name" value="LytTr DNA-binding domain"/>
    <property type="match status" value="1"/>
</dbReference>
<dbReference type="SMART" id="SM00850">
    <property type="entry name" value="LytTR"/>
    <property type="match status" value="1"/>
</dbReference>
<feature type="domain" description="Response regulatory" evidence="4">
    <location>
        <begin position="3"/>
        <end position="120"/>
    </location>
</feature>
<dbReference type="PROSITE" id="PS50930">
    <property type="entry name" value="HTH_LYTTR"/>
    <property type="match status" value="1"/>
</dbReference>
<dbReference type="InterPro" id="IPR001789">
    <property type="entry name" value="Sig_transdc_resp-reg_receiver"/>
</dbReference>
<dbReference type="Gene3D" id="3.40.50.2300">
    <property type="match status" value="1"/>
</dbReference>
<evidence type="ECO:0000256" key="1">
    <source>
        <dbReference type="ARBA" id="ARBA00018672"/>
    </source>
</evidence>
<keyword evidence="7" id="KW-1185">Reference proteome</keyword>
<accession>A0A7X3SLN4</accession>
<dbReference type="InterPro" id="IPR011006">
    <property type="entry name" value="CheY-like_superfamily"/>
</dbReference>
<gene>
    <name evidence="6" type="ORF">GN277_25860</name>
</gene>
<evidence type="ECO:0000256" key="3">
    <source>
        <dbReference type="PROSITE-ProRule" id="PRU00169"/>
    </source>
</evidence>
<feature type="domain" description="HTH LytTR-type" evidence="5">
    <location>
        <begin position="131"/>
        <end position="230"/>
    </location>
</feature>
<evidence type="ECO:0000259" key="5">
    <source>
        <dbReference type="PROSITE" id="PS50930"/>
    </source>
</evidence>
<dbReference type="EMBL" id="WUQX01000001">
    <property type="protein sequence ID" value="MXP78640.1"/>
    <property type="molecule type" value="Genomic_DNA"/>
</dbReference>
<protein>
    <recommendedName>
        <fullName evidence="1">Stage 0 sporulation protein A homolog</fullName>
    </recommendedName>
</protein>
<dbReference type="PROSITE" id="PS50110">
    <property type="entry name" value="RESPONSE_REGULATORY"/>
    <property type="match status" value="1"/>
</dbReference>
<dbReference type="GO" id="GO:0003677">
    <property type="term" value="F:DNA binding"/>
    <property type="evidence" value="ECO:0007669"/>
    <property type="project" value="InterPro"/>
</dbReference>
<sequence>MLEIAVCDDEPVMRKELFAHVSSYMAKKQDMDYRISSFENGNQLLESGCEFDLIFLDIQMEKPDGMETARRLRRRGKRSHLVFVTVLKEYVFEAFEVEACDYLLKPLDAGHFRRTLDRVFRYIRQQPGEKLLVQRGGQTQVVLLSECVYCEVQGRKIYIHQKNGEVIDYYDRMEKLKCHVDGRFFQCHRSYLVNLDYVQGCGEGQVELRHGEKIPVSRLRERELTQALLRHMKERRDG</sequence>
<comment type="caution">
    <text evidence="6">The sequence shown here is derived from an EMBL/GenBank/DDBJ whole genome shotgun (WGS) entry which is preliminary data.</text>
</comment>
<dbReference type="PANTHER" id="PTHR37299:SF1">
    <property type="entry name" value="STAGE 0 SPORULATION PROTEIN A HOMOLOG"/>
    <property type="match status" value="1"/>
</dbReference>
<proteinExistence type="predicted"/>
<dbReference type="AlphaFoldDB" id="A0A7X3SLN4"/>
<name>A0A7X3SLN4_9FIRM</name>
<feature type="modified residue" description="4-aspartylphosphate" evidence="3">
    <location>
        <position position="57"/>
    </location>
</feature>
<dbReference type="GO" id="GO:0000156">
    <property type="term" value="F:phosphorelay response regulator activity"/>
    <property type="evidence" value="ECO:0007669"/>
    <property type="project" value="InterPro"/>
</dbReference>
<dbReference type="InterPro" id="IPR046947">
    <property type="entry name" value="LytR-like"/>
</dbReference>